<dbReference type="OrthoDB" id="9132204at2"/>
<dbReference type="PROSITE" id="PS51257">
    <property type="entry name" value="PROKAR_LIPOPROTEIN"/>
    <property type="match status" value="1"/>
</dbReference>
<dbReference type="EMBL" id="CP038148">
    <property type="protein sequence ID" value="QBQ98226.1"/>
    <property type="molecule type" value="Genomic_DNA"/>
</dbReference>
<sequence length="139" mass="15517">MPIKFCIFAIALLVWGTSGFACTASENFDIYFAKNSDKIPGSEVLRLANWIVDQKIIYANHTASETTLISGHAEEDEREPSNLARKRLNAGTALLEKLGFMRGEVKTSVRVYSRLDVQNGRRVEISFEPDCPNKCCDGQ</sequence>
<name>A0A4P7CTW4_9BURK</name>
<proteinExistence type="predicted"/>
<protein>
    <recommendedName>
        <fullName evidence="4">OmpA-like domain-containing protein</fullName>
    </recommendedName>
</protein>
<evidence type="ECO:0000313" key="2">
    <source>
        <dbReference type="EMBL" id="QBQ98226.1"/>
    </source>
</evidence>
<keyword evidence="1" id="KW-0732">Signal</keyword>
<feature type="chain" id="PRO_5020829240" description="OmpA-like domain-containing protein" evidence="1">
    <location>
        <begin position="22"/>
        <end position="139"/>
    </location>
</feature>
<accession>A0A4P7CTW4</accession>
<evidence type="ECO:0000313" key="3">
    <source>
        <dbReference type="Proteomes" id="UP000295727"/>
    </source>
</evidence>
<dbReference type="RefSeq" id="WP_134749848.1">
    <property type="nucleotide sequence ID" value="NZ_CP038148.1"/>
</dbReference>
<feature type="signal peptide" evidence="1">
    <location>
        <begin position="1"/>
        <end position="21"/>
    </location>
</feature>
<gene>
    <name evidence="2" type="ORF">E1956_14295</name>
</gene>
<dbReference type="Proteomes" id="UP000295727">
    <property type="component" value="Chromosome 1"/>
</dbReference>
<evidence type="ECO:0000256" key="1">
    <source>
        <dbReference type="SAM" id="SignalP"/>
    </source>
</evidence>
<dbReference type="KEGG" id="ppai:E1956_14295"/>
<evidence type="ECO:0008006" key="4">
    <source>
        <dbReference type="Google" id="ProtNLM"/>
    </source>
</evidence>
<keyword evidence="3" id="KW-1185">Reference proteome</keyword>
<reference evidence="2 3" key="1">
    <citation type="submission" date="2019-03" db="EMBL/GenBank/DDBJ databases">
        <title>Paraburkholderia sp. 7MH5, isolated from subtropical forest soil.</title>
        <authorList>
            <person name="Gao Z.-H."/>
            <person name="Qiu L.-H."/>
        </authorList>
    </citation>
    <scope>NUCLEOTIDE SEQUENCE [LARGE SCALE GENOMIC DNA]</scope>
    <source>
        <strain evidence="2 3">7MH5</strain>
    </source>
</reference>
<organism evidence="2 3">
    <name type="scientific">Paraburkholderia pallida</name>
    <dbReference type="NCBI Taxonomy" id="2547399"/>
    <lineage>
        <taxon>Bacteria</taxon>
        <taxon>Pseudomonadati</taxon>
        <taxon>Pseudomonadota</taxon>
        <taxon>Betaproteobacteria</taxon>
        <taxon>Burkholderiales</taxon>
        <taxon>Burkholderiaceae</taxon>
        <taxon>Paraburkholderia</taxon>
    </lineage>
</organism>
<dbReference type="AlphaFoldDB" id="A0A4P7CTW4"/>